<keyword evidence="2" id="KW-1185">Reference proteome</keyword>
<organism evidence="1 2">
    <name type="scientific">Lentzea xinjiangensis</name>
    <dbReference type="NCBI Taxonomy" id="402600"/>
    <lineage>
        <taxon>Bacteria</taxon>
        <taxon>Bacillati</taxon>
        <taxon>Actinomycetota</taxon>
        <taxon>Actinomycetes</taxon>
        <taxon>Pseudonocardiales</taxon>
        <taxon>Pseudonocardiaceae</taxon>
        <taxon>Lentzea</taxon>
    </lineage>
</organism>
<sequence length="54" mass="5532">MHSGRNGEDAGTSPGTLGCMTSFVCRVNIGGTVKSVTITVKSAKGEYEVGRPTS</sequence>
<dbReference type="EMBL" id="FOFR01000001">
    <property type="protein sequence ID" value="SEP70817.1"/>
    <property type="molecule type" value="Genomic_DNA"/>
</dbReference>
<evidence type="ECO:0008006" key="3">
    <source>
        <dbReference type="Google" id="ProtNLM"/>
    </source>
</evidence>
<reference evidence="2" key="1">
    <citation type="submission" date="2016-10" db="EMBL/GenBank/DDBJ databases">
        <authorList>
            <person name="Varghese N."/>
            <person name="Submissions S."/>
        </authorList>
    </citation>
    <scope>NUCLEOTIDE SEQUENCE [LARGE SCALE GENOMIC DNA]</scope>
    <source>
        <strain evidence="2">CGMCC 4.3525</strain>
    </source>
</reference>
<name>A0A1H9A2X3_9PSEU</name>
<evidence type="ECO:0000313" key="2">
    <source>
        <dbReference type="Proteomes" id="UP000199352"/>
    </source>
</evidence>
<protein>
    <recommendedName>
        <fullName evidence="3">DUF4333 domain-containing protein</fullName>
    </recommendedName>
</protein>
<proteinExistence type="predicted"/>
<dbReference type="Proteomes" id="UP000199352">
    <property type="component" value="Unassembled WGS sequence"/>
</dbReference>
<dbReference type="AlphaFoldDB" id="A0A1H9A2X3"/>
<accession>A0A1H9A2X3</accession>
<evidence type="ECO:0000313" key="1">
    <source>
        <dbReference type="EMBL" id="SEP70817.1"/>
    </source>
</evidence>
<dbReference type="STRING" id="402600.SAMN05216188_101245"/>
<gene>
    <name evidence="1" type="ORF">SAMN05216188_101245</name>
</gene>